<dbReference type="SUPFAM" id="SSF57850">
    <property type="entry name" value="RING/U-box"/>
    <property type="match status" value="1"/>
</dbReference>
<proteinExistence type="predicted"/>
<dbReference type="Pfam" id="PF00097">
    <property type="entry name" value="zf-C3HC4"/>
    <property type="match status" value="1"/>
</dbReference>
<dbReference type="GO" id="GO:0005634">
    <property type="term" value="C:nucleus"/>
    <property type="evidence" value="ECO:0007669"/>
    <property type="project" value="TreeGrafter"/>
</dbReference>
<organism evidence="6 7">
    <name type="scientific">Cuscuta campestris</name>
    <dbReference type="NCBI Taxonomy" id="132261"/>
    <lineage>
        <taxon>Eukaryota</taxon>
        <taxon>Viridiplantae</taxon>
        <taxon>Streptophyta</taxon>
        <taxon>Embryophyta</taxon>
        <taxon>Tracheophyta</taxon>
        <taxon>Spermatophyta</taxon>
        <taxon>Magnoliopsida</taxon>
        <taxon>eudicotyledons</taxon>
        <taxon>Gunneridae</taxon>
        <taxon>Pentapetalae</taxon>
        <taxon>asterids</taxon>
        <taxon>lamiids</taxon>
        <taxon>Solanales</taxon>
        <taxon>Convolvulaceae</taxon>
        <taxon>Cuscuteae</taxon>
        <taxon>Cuscuta</taxon>
        <taxon>Cuscuta subgen. Grammica</taxon>
        <taxon>Cuscuta sect. Cleistogrammica</taxon>
    </lineage>
</organism>
<evidence type="ECO:0000256" key="2">
    <source>
        <dbReference type="ARBA" id="ARBA00022771"/>
    </source>
</evidence>
<dbReference type="InterPro" id="IPR018957">
    <property type="entry name" value="Znf_C3HC4_RING-type"/>
</dbReference>
<dbReference type="GO" id="GO:0016567">
    <property type="term" value="P:protein ubiquitination"/>
    <property type="evidence" value="ECO:0007669"/>
    <property type="project" value="TreeGrafter"/>
</dbReference>
<dbReference type="Pfam" id="PF14599">
    <property type="entry name" value="zinc_ribbon_6"/>
    <property type="match status" value="1"/>
</dbReference>
<sequence>MRLLQSCYAVSLCDNHCCVENSMKHHCPICYEYLFDSLKDTTVMKCGHTIHYEFFSELIKREKYCCPICSKSTKDMSSIWKEMDEEIEHTVMPEDYRDRKVWILCNDYNDTTEVFFHIIGQKCRHCQSYNTRTIAPPVLPEQH</sequence>
<evidence type="ECO:0000256" key="3">
    <source>
        <dbReference type="ARBA" id="ARBA00022833"/>
    </source>
</evidence>
<keyword evidence="7" id="KW-1185">Reference proteome</keyword>
<evidence type="ECO:0000313" key="6">
    <source>
        <dbReference type="EMBL" id="VFQ69300.1"/>
    </source>
</evidence>
<dbReference type="PANTHER" id="PTHR21319:SF20">
    <property type="entry name" value="E3 UBIQUITIN-PROTEIN LIGASE MIEL1"/>
    <property type="match status" value="1"/>
</dbReference>
<dbReference type="PANTHER" id="PTHR21319">
    <property type="entry name" value="RING FINGER AND CHY ZINC FINGER DOMAIN-CONTAINING PROTEIN 1"/>
    <property type="match status" value="1"/>
</dbReference>
<dbReference type="Gene3D" id="3.30.40.10">
    <property type="entry name" value="Zinc/RING finger domain, C3HC4 (zinc finger)"/>
    <property type="match status" value="1"/>
</dbReference>
<evidence type="ECO:0000259" key="5">
    <source>
        <dbReference type="PROSITE" id="PS50089"/>
    </source>
</evidence>
<evidence type="ECO:0000256" key="1">
    <source>
        <dbReference type="ARBA" id="ARBA00022723"/>
    </source>
</evidence>
<protein>
    <recommendedName>
        <fullName evidence="5">RING-type domain-containing protein</fullName>
    </recommendedName>
</protein>
<dbReference type="GO" id="GO:0061630">
    <property type="term" value="F:ubiquitin protein ligase activity"/>
    <property type="evidence" value="ECO:0007669"/>
    <property type="project" value="TreeGrafter"/>
</dbReference>
<keyword evidence="1" id="KW-0479">Metal-binding</keyword>
<name>A0A484KVG0_9ASTE</name>
<keyword evidence="2 4" id="KW-0863">Zinc-finger</keyword>
<evidence type="ECO:0000313" key="7">
    <source>
        <dbReference type="Proteomes" id="UP000595140"/>
    </source>
</evidence>
<dbReference type="PROSITE" id="PS50089">
    <property type="entry name" value="ZF_RING_2"/>
    <property type="match status" value="1"/>
</dbReference>
<reference evidence="6 7" key="1">
    <citation type="submission" date="2018-04" db="EMBL/GenBank/DDBJ databases">
        <authorList>
            <person name="Vogel A."/>
        </authorList>
    </citation>
    <scope>NUCLEOTIDE SEQUENCE [LARGE SCALE GENOMIC DNA]</scope>
</reference>
<gene>
    <name evidence="6" type="ORF">CCAM_LOCUS11076</name>
</gene>
<dbReference type="AlphaFoldDB" id="A0A484KVG0"/>
<accession>A0A484KVG0</accession>
<dbReference type="InterPro" id="IPR013083">
    <property type="entry name" value="Znf_RING/FYVE/PHD"/>
</dbReference>
<dbReference type="InterPro" id="IPR001841">
    <property type="entry name" value="Znf_RING"/>
</dbReference>
<dbReference type="Proteomes" id="UP000595140">
    <property type="component" value="Unassembled WGS sequence"/>
</dbReference>
<dbReference type="InterPro" id="IPR039512">
    <property type="entry name" value="RCHY1_zinc-ribbon"/>
</dbReference>
<feature type="domain" description="RING-type" evidence="5">
    <location>
        <begin position="27"/>
        <end position="70"/>
    </location>
</feature>
<dbReference type="Gene3D" id="2.20.28.10">
    <property type="match status" value="1"/>
</dbReference>
<evidence type="ECO:0000256" key="4">
    <source>
        <dbReference type="PROSITE-ProRule" id="PRU00175"/>
    </source>
</evidence>
<dbReference type="GO" id="GO:0006511">
    <property type="term" value="P:ubiquitin-dependent protein catabolic process"/>
    <property type="evidence" value="ECO:0007669"/>
    <property type="project" value="TreeGrafter"/>
</dbReference>
<dbReference type="GO" id="GO:0008270">
    <property type="term" value="F:zinc ion binding"/>
    <property type="evidence" value="ECO:0007669"/>
    <property type="project" value="UniProtKB-KW"/>
</dbReference>
<dbReference type="OrthoDB" id="411372at2759"/>
<keyword evidence="3" id="KW-0862">Zinc</keyword>
<dbReference type="EMBL" id="OOIL02000779">
    <property type="protein sequence ID" value="VFQ69300.1"/>
    <property type="molecule type" value="Genomic_DNA"/>
</dbReference>